<dbReference type="SUPFAM" id="SSF52172">
    <property type="entry name" value="CheY-like"/>
    <property type="match status" value="1"/>
</dbReference>
<dbReference type="KEGG" id="sya:A6768_07435"/>
<dbReference type="SMART" id="SM00448">
    <property type="entry name" value="REC"/>
    <property type="match status" value="1"/>
</dbReference>
<dbReference type="GeneID" id="57776667"/>
<dbReference type="PROSITE" id="PS50110">
    <property type="entry name" value="RESPONSE_REGULATORY"/>
    <property type="match status" value="1"/>
</dbReference>
<dbReference type="RefSeq" id="WP_097383123.1">
    <property type="nucleotide sequence ID" value="NZ_CP023741.1"/>
</dbReference>
<dbReference type="Pfam" id="PF00072">
    <property type="entry name" value="Response_reg"/>
    <property type="match status" value="1"/>
</dbReference>
<dbReference type="EMBL" id="CP023741">
    <property type="protein sequence ID" value="ATI79871.1"/>
    <property type="molecule type" value="Genomic_DNA"/>
</dbReference>
<organism evidence="4 5">
    <name type="scientific">Sphingobium yanoikuyae</name>
    <name type="common">Sphingomonas yanoikuyae</name>
    <dbReference type="NCBI Taxonomy" id="13690"/>
    <lineage>
        <taxon>Bacteria</taxon>
        <taxon>Pseudomonadati</taxon>
        <taxon>Pseudomonadota</taxon>
        <taxon>Alphaproteobacteria</taxon>
        <taxon>Sphingomonadales</taxon>
        <taxon>Sphingomonadaceae</taxon>
        <taxon>Sphingobium</taxon>
    </lineage>
</organism>
<evidence type="ECO:0000256" key="1">
    <source>
        <dbReference type="ARBA" id="ARBA00022553"/>
    </source>
</evidence>
<dbReference type="Proteomes" id="UP000219422">
    <property type="component" value="Chromosome"/>
</dbReference>
<keyword evidence="1 2" id="KW-0597">Phosphoprotein</keyword>
<name>A0A291MY04_SPHYA</name>
<dbReference type="Gene3D" id="3.40.50.2300">
    <property type="match status" value="1"/>
</dbReference>
<evidence type="ECO:0000313" key="4">
    <source>
        <dbReference type="EMBL" id="ATI79871.1"/>
    </source>
</evidence>
<dbReference type="InterPro" id="IPR011006">
    <property type="entry name" value="CheY-like_superfamily"/>
</dbReference>
<dbReference type="InterPro" id="IPR001789">
    <property type="entry name" value="Sig_transdc_resp-reg_receiver"/>
</dbReference>
<proteinExistence type="predicted"/>
<protein>
    <recommendedName>
        <fullName evidence="3">Response regulatory domain-containing protein</fullName>
    </recommendedName>
</protein>
<dbReference type="PANTHER" id="PTHR44591">
    <property type="entry name" value="STRESS RESPONSE REGULATOR PROTEIN 1"/>
    <property type="match status" value="1"/>
</dbReference>
<dbReference type="AlphaFoldDB" id="A0A291MY04"/>
<evidence type="ECO:0000256" key="2">
    <source>
        <dbReference type="PROSITE-ProRule" id="PRU00169"/>
    </source>
</evidence>
<dbReference type="GO" id="GO:0000160">
    <property type="term" value="P:phosphorelay signal transduction system"/>
    <property type="evidence" value="ECO:0007669"/>
    <property type="project" value="InterPro"/>
</dbReference>
<accession>A0A291MY04</accession>
<sequence length="124" mass="13583">MSDALENKHVLIVEDEYFIASDLKKSLAAKGAHIVGPVGDLVGGLRLADSERVDAAILDVNLGGSNSYPLADRLAEREVPHIFVTGYDGWSMPEQYQHTPRISKPFCVTQVIKMIEDLFETGSP</sequence>
<feature type="modified residue" description="4-aspartylphosphate" evidence="2">
    <location>
        <position position="59"/>
    </location>
</feature>
<evidence type="ECO:0000313" key="5">
    <source>
        <dbReference type="Proteomes" id="UP000219422"/>
    </source>
</evidence>
<gene>
    <name evidence="4" type="ORF">A6768_07435</name>
</gene>
<dbReference type="InterPro" id="IPR050595">
    <property type="entry name" value="Bact_response_regulator"/>
</dbReference>
<dbReference type="PANTHER" id="PTHR44591:SF24">
    <property type="entry name" value="PROTEIN-GLUTAMATE METHYLESTERASE_PROTEIN-GLUTAMINE GLUTAMINASE 1"/>
    <property type="match status" value="1"/>
</dbReference>
<feature type="domain" description="Response regulatory" evidence="3">
    <location>
        <begin position="9"/>
        <end position="119"/>
    </location>
</feature>
<evidence type="ECO:0000259" key="3">
    <source>
        <dbReference type="PROSITE" id="PS50110"/>
    </source>
</evidence>
<reference evidence="4 5" key="1">
    <citation type="submission" date="2017-10" db="EMBL/GenBank/DDBJ databases">
        <title>Sphingobium yanoikuyae S72.</title>
        <authorList>
            <person name="Sanchez E."/>
            <person name="Bustos P."/>
            <person name="Mendoza P."/>
            <person name="Guo X."/>
            <person name="Mendoza A."/>
        </authorList>
    </citation>
    <scope>NUCLEOTIDE SEQUENCE [LARGE SCALE GENOMIC DNA]</scope>
    <source>
        <strain evidence="4 5">S72</strain>
    </source>
</reference>